<dbReference type="InterPro" id="IPR001606">
    <property type="entry name" value="ARID_dom"/>
</dbReference>
<gene>
    <name evidence="6" type="ORF">LTR77_003132</name>
</gene>
<evidence type="ECO:0000256" key="4">
    <source>
        <dbReference type="SAM" id="MobiDB-lite"/>
    </source>
</evidence>
<evidence type="ECO:0000313" key="7">
    <source>
        <dbReference type="Proteomes" id="UP001337655"/>
    </source>
</evidence>
<evidence type="ECO:0000256" key="2">
    <source>
        <dbReference type="ARBA" id="ARBA00023163"/>
    </source>
</evidence>
<evidence type="ECO:0000256" key="1">
    <source>
        <dbReference type="ARBA" id="ARBA00023015"/>
    </source>
</evidence>
<protein>
    <recommendedName>
        <fullName evidence="5">ARID domain-containing protein</fullName>
    </recommendedName>
</protein>
<dbReference type="PANTHER" id="PTHR13964">
    <property type="entry name" value="RBP-RELATED"/>
    <property type="match status" value="1"/>
</dbReference>
<dbReference type="SUPFAM" id="SSF46774">
    <property type="entry name" value="ARID-like"/>
    <property type="match status" value="1"/>
</dbReference>
<dbReference type="AlphaFoldDB" id="A0AAV9PL47"/>
<proteinExistence type="predicted"/>
<dbReference type="RefSeq" id="XP_064661728.1">
    <property type="nucleotide sequence ID" value="XM_064800389.1"/>
</dbReference>
<evidence type="ECO:0000313" key="6">
    <source>
        <dbReference type="EMBL" id="KAK5173010.1"/>
    </source>
</evidence>
<dbReference type="SMART" id="SM01014">
    <property type="entry name" value="ARID"/>
    <property type="match status" value="1"/>
</dbReference>
<comment type="caution">
    <text evidence="6">The sequence shown here is derived from an EMBL/GenBank/DDBJ whole genome shotgun (WGS) entry which is preliminary data.</text>
</comment>
<dbReference type="InterPro" id="IPR051232">
    <property type="entry name" value="ARID/SWI1_ChromRemod"/>
</dbReference>
<feature type="region of interest" description="Disordered" evidence="4">
    <location>
        <begin position="23"/>
        <end position="42"/>
    </location>
</feature>
<keyword evidence="1" id="KW-0805">Transcription regulation</keyword>
<sequence>MNQWANGQANGMFSQNQAAQGHLNPSQMYSNLGNGNANNLDLSQFTQGLQNGTSSSTPNPSLYPSQTFQPGSVIPAKRPHDGISGSPVQGQGSRAQTPNFGGAFSNQQAGQQFPTPYAHLQQQAGSNNATPSPTMSNQQFRPPTQPQQRMQNASPSPFPQQQQQGGYGNQMSPANSQISNLPTSMPQQNPMAGFNQQFGMGGNSNMGMAGMGNSAQGQLGNNMGNMRNSQQIQQMYQQRLLQQTAEMRNRSMMQRPMGAQQNQAMNNAGQQRGTNPMANGQAGAQMNASALQVQQHQQKRASFINTLKSHALQQNKHFDEHPIIAGRPVDYLMLWTATTQLGGSARVEQSGLWPNIAARLGFPQNVVPMAAEELKQLHNHAIGYYERAWFAARQQGGQASKQEQARMHAHQMAGVGGPDQASPTKMQAGMQQSQLAQFQQNQQQQAQATPIQANAQLPQNGMVTPQQQQQMLQHRRNSSLRKPEQMTPQGGAAAPSPMSAGKAPQRSPSVKQEAATSPLAKEAPQSKNYVPAARTAGSDGSYGGLDVPSMTAVGEAIARHRPDMPSITEMGLVDTRAITLSLASGIHAEVRYALDTLAMLSNEHNVAFDLEKCEDLMDVIVDCAEEQVDKLSDEAVEVSDALDLAPYEDIMRASRAEAETLQEVHTLGTKAYDLDRVADKVIAITTILRNFSFYEHNHRLLTQSSLLKWLSDTIRLLGTRNMLLRTFYNTQDFYKDMIIFLSNITQSLELPSRDDALHILHFLLAFAPQPAPSYSESGGKISFSSFAPLVHRYLPPAVDCLAKLLARQDPNRMLYKSIFTASSSSLAISESPLDLLTRAFALSISVLPNRVARQGTGTLLRIVEARKAYLTQGMLAADILTSLMPGNEPELARAWVESEDGWATGLLSLAAVLSVDKQQQHQPMSNKPRDLGLDHDTFRLIAHRALTMMKRLVEKAGKVGAAASQHQQNGAVNGSSTRNAEGEEKDSSTAVAVQKWNGVPTSNVILGALTHPDADKTALRLLCGLFEMSMQQAVS</sequence>
<feature type="compositionally biased region" description="Low complexity" evidence="4">
    <location>
        <begin position="138"/>
        <end position="151"/>
    </location>
</feature>
<dbReference type="GO" id="GO:0016514">
    <property type="term" value="C:SWI/SNF complex"/>
    <property type="evidence" value="ECO:0007669"/>
    <property type="project" value="TreeGrafter"/>
</dbReference>
<feature type="compositionally biased region" description="Polar residues" evidence="4">
    <location>
        <begin position="86"/>
        <end position="137"/>
    </location>
</feature>
<evidence type="ECO:0000259" key="5">
    <source>
        <dbReference type="PROSITE" id="PS51011"/>
    </source>
</evidence>
<feature type="region of interest" description="Disordered" evidence="4">
    <location>
        <begin position="462"/>
        <end position="544"/>
    </location>
</feature>
<keyword evidence="7" id="KW-1185">Reference proteome</keyword>
<evidence type="ECO:0000256" key="3">
    <source>
        <dbReference type="ARBA" id="ARBA00023242"/>
    </source>
</evidence>
<feature type="compositionally biased region" description="Low complexity" evidence="4">
    <location>
        <begin position="490"/>
        <end position="504"/>
    </location>
</feature>
<feature type="domain" description="ARID" evidence="5">
    <location>
        <begin position="297"/>
        <end position="390"/>
    </location>
</feature>
<name>A0AAV9PL47_9PEZI</name>
<dbReference type="GeneID" id="89924479"/>
<feature type="region of interest" description="Disordered" evidence="4">
    <location>
        <begin position="959"/>
        <end position="990"/>
    </location>
</feature>
<dbReference type="EMBL" id="JAVRRT010000004">
    <property type="protein sequence ID" value="KAK5173010.1"/>
    <property type="molecule type" value="Genomic_DNA"/>
</dbReference>
<dbReference type="SMART" id="SM00501">
    <property type="entry name" value="BRIGHT"/>
    <property type="match status" value="1"/>
</dbReference>
<reference evidence="6 7" key="1">
    <citation type="submission" date="2023-08" db="EMBL/GenBank/DDBJ databases">
        <title>Black Yeasts Isolated from many extreme environments.</title>
        <authorList>
            <person name="Coleine C."/>
            <person name="Stajich J.E."/>
            <person name="Selbmann L."/>
        </authorList>
    </citation>
    <scope>NUCLEOTIDE SEQUENCE [LARGE SCALE GENOMIC DNA]</scope>
    <source>
        <strain evidence="6 7">CCFEE 5935</strain>
    </source>
</reference>
<dbReference type="PANTHER" id="PTHR13964:SF27">
    <property type="entry name" value="HAT-TRICK, ISOFORM D"/>
    <property type="match status" value="1"/>
</dbReference>
<dbReference type="PROSITE" id="PS51011">
    <property type="entry name" value="ARID"/>
    <property type="match status" value="1"/>
</dbReference>
<dbReference type="GO" id="GO:0000976">
    <property type="term" value="F:transcription cis-regulatory region binding"/>
    <property type="evidence" value="ECO:0007669"/>
    <property type="project" value="TreeGrafter"/>
</dbReference>
<dbReference type="Pfam" id="PF01388">
    <property type="entry name" value="ARID"/>
    <property type="match status" value="1"/>
</dbReference>
<organism evidence="6 7">
    <name type="scientific">Saxophila tyrrhenica</name>
    <dbReference type="NCBI Taxonomy" id="1690608"/>
    <lineage>
        <taxon>Eukaryota</taxon>
        <taxon>Fungi</taxon>
        <taxon>Dikarya</taxon>
        <taxon>Ascomycota</taxon>
        <taxon>Pezizomycotina</taxon>
        <taxon>Dothideomycetes</taxon>
        <taxon>Dothideomycetidae</taxon>
        <taxon>Mycosphaerellales</taxon>
        <taxon>Extremaceae</taxon>
        <taxon>Saxophila</taxon>
    </lineage>
</organism>
<feature type="compositionally biased region" description="Low complexity" evidence="4">
    <location>
        <begin position="427"/>
        <end position="450"/>
    </location>
</feature>
<feature type="region of interest" description="Disordered" evidence="4">
    <location>
        <begin position="396"/>
        <end position="450"/>
    </location>
</feature>
<feature type="compositionally biased region" description="Low complexity" evidence="4">
    <location>
        <begin position="31"/>
        <end position="40"/>
    </location>
</feature>
<dbReference type="GO" id="GO:0006357">
    <property type="term" value="P:regulation of transcription by RNA polymerase II"/>
    <property type="evidence" value="ECO:0007669"/>
    <property type="project" value="TreeGrafter"/>
</dbReference>
<feature type="region of interest" description="Disordered" evidence="4">
    <location>
        <begin position="76"/>
        <end position="199"/>
    </location>
</feature>
<dbReference type="InterPro" id="IPR036431">
    <property type="entry name" value="ARID_dom_sf"/>
</dbReference>
<dbReference type="Gene3D" id="1.10.150.60">
    <property type="entry name" value="ARID DNA-binding domain"/>
    <property type="match status" value="1"/>
</dbReference>
<keyword evidence="2" id="KW-0804">Transcription</keyword>
<keyword evidence="3" id="KW-0539">Nucleus</keyword>
<dbReference type="Proteomes" id="UP001337655">
    <property type="component" value="Unassembled WGS sequence"/>
</dbReference>
<feature type="compositionally biased region" description="Polar residues" evidence="4">
    <location>
        <begin position="171"/>
        <end position="190"/>
    </location>
</feature>
<accession>A0AAV9PL47</accession>
<feature type="compositionally biased region" description="Polar residues" evidence="4">
    <location>
        <begin position="964"/>
        <end position="979"/>
    </location>
</feature>